<dbReference type="EMBL" id="KZ451986">
    <property type="protein sequence ID" value="PKA54076.1"/>
    <property type="molecule type" value="Genomic_DNA"/>
</dbReference>
<sequence>MGLRDRNRIQAYRVIGSAEAVLCTFHSEKKHERSFKRERKIPFGIKSHSTGLGQLQSPYLVGSAVPQAHRFP</sequence>
<gene>
    <name evidence="1" type="ORF">AXF42_Ash020995</name>
</gene>
<dbReference type="AlphaFoldDB" id="A0A2I0AEZ7"/>
<name>A0A2I0AEZ7_9ASPA</name>
<evidence type="ECO:0000313" key="2">
    <source>
        <dbReference type="Proteomes" id="UP000236161"/>
    </source>
</evidence>
<accession>A0A2I0AEZ7</accession>
<reference evidence="1 2" key="1">
    <citation type="journal article" date="2017" name="Nature">
        <title>The Apostasia genome and the evolution of orchids.</title>
        <authorList>
            <person name="Zhang G.Q."/>
            <person name="Liu K.W."/>
            <person name="Li Z."/>
            <person name="Lohaus R."/>
            <person name="Hsiao Y.Y."/>
            <person name="Niu S.C."/>
            <person name="Wang J.Y."/>
            <person name="Lin Y.C."/>
            <person name="Xu Q."/>
            <person name="Chen L.J."/>
            <person name="Yoshida K."/>
            <person name="Fujiwara S."/>
            <person name="Wang Z.W."/>
            <person name="Zhang Y.Q."/>
            <person name="Mitsuda N."/>
            <person name="Wang M."/>
            <person name="Liu G.H."/>
            <person name="Pecoraro L."/>
            <person name="Huang H.X."/>
            <person name="Xiao X.J."/>
            <person name="Lin M."/>
            <person name="Wu X.Y."/>
            <person name="Wu W.L."/>
            <person name="Chen Y.Y."/>
            <person name="Chang S.B."/>
            <person name="Sakamoto S."/>
            <person name="Ohme-Takagi M."/>
            <person name="Yagi M."/>
            <person name="Zeng S.J."/>
            <person name="Shen C.Y."/>
            <person name="Yeh C.M."/>
            <person name="Luo Y.B."/>
            <person name="Tsai W.C."/>
            <person name="Van de Peer Y."/>
            <person name="Liu Z.J."/>
        </authorList>
    </citation>
    <scope>NUCLEOTIDE SEQUENCE [LARGE SCALE GENOMIC DNA]</scope>
    <source>
        <strain evidence="2">cv. Shenzhen</strain>
        <tissue evidence="1">Stem</tissue>
    </source>
</reference>
<proteinExistence type="predicted"/>
<keyword evidence="2" id="KW-1185">Reference proteome</keyword>
<protein>
    <submittedName>
        <fullName evidence="1">Uncharacterized protein</fullName>
    </submittedName>
</protein>
<organism evidence="1 2">
    <name type="scientific">Apostasia shenzhenica</name>
    <dbReference type="NCBI Taxonomy" id="1088818"/>
    <lineage>
        <taxon>Eukaryota</taxon>
        <taxon>Viridiplantae</taxon>
        <taxon>Streptophyta</taxon>
        <taxon>Embryophyta</taxon>
        <taxon>Tracheophyta</taxon>
        <taxon>Spermatophyta</taxon>
        <taxon>Magnoliopsida</taxon>
        <taxon>Liliopsida</taxon>
        <taxon>Asparagales</taxon>
        <taxon>Orchidaceae</taxon>
        <taxon>Apostasioideae</taxon>
        <taxon>Apostasia</taxon>
    </lineage>
</organism>
<evidence type="ECO:0000313" key="1">
    <source>
        <dbReference type="EMBL" id="PKA54076.1"/>
    </source>
</evidence>
<dbReference type="Proteomes" id="UP000236161">
    <property type="component" value="Unassembled WGS sequence"/>
</dbReference>